<proteinExistence type="predicted"/>
<accession>A0ABR4PU39</accession>
<sequence>MDTSDATTPSAGPARENNLDFPMMYTSGYKRLMAVDIKGIKRPRYKDKDLWWIINILGYTGYARGVDQCNPGRAVDRRQMDALWVVTLRGRYRWWNCDNVVEQTDVRLSREKHAQAKLRDGFDQRRSAKTEEYWAKKVAMHPGLDDTCPPDDSDEDHHPDQIYVDGYLSDYPSSFEDDETNPNIDEMAEEIGEMDIGDGQDVTGDAEIAEDADAMDLS</sequence>
<protein>
    <submittedName>
        <fullName evidence="1">Uncharacterized protein</fullName>
    </submittedName>
</protein>
<dbReference type="Proteomes" id="UP001629113">
    <property type="component" value="Unassembled WGS sequence"/>
</dbReference>
<dbReference type="EMBL" id="JBFCZG010000001">
    <property type="protein sequence ID" value="KAL3426755.1"/>
    <property type="molecule type" value="Genomic_DNA"/>
</dbReference>
<keyword evidence="2" id="KW-1185">Reference proteome</keyword>
<name>A0ABR4PU39_9HELO</name>
<reference evidence="1 2" key="1">
    <citation type="submission" date="2024-06" db="EMBL/GenBank/DDBJ databases">
        <title>Complete genome of Phlyctema vagabunda strain 19-DSS-EL-015.</title>
        <authorList>
            <person name="Fiorenzani C."/>
        </authorList>
    </citation>
    <scope>NUCLEOTIDE SEQUENCE [LARGE SCALE GENOMIC DNA]</scope>
    <source>
        <strain evidence="1 2">19-DSS-EL-015</strain>
    </source>
</reference>
<comment type="caution">
    <text evidence="1">The sequence shown here is derived from an EMBL/GenBank/DDBJ whole genome shotgun (WGS) entry which is preliminary data.</text>
</comment>
<evidence type="ECO:0000313" key="2">
    <source>
        <dbReference type="Proteomes" id="UP001629113"/>
    </source>
</evidence>
<organism evidence="1 2">
    <name type="scientific">Phlyctema vagabunda</name>
    <dbReference type="NCBI Taxonomy" id="108571"/>
    <lineage>
        <taxon>Eukaryota</taxon>
        <taxon>Fungi</taxon>
        <taxon>Dikarya</taxon>
        <taxon>Ascomycota</taxon>
        <taxon>Pezizomycotina</taxon>
        <taxon>Leotiomycetes</taxon>
        <taxon>Helotiales</taxon>
        <taxon>Dermateaceae</taxon>
        <taxon>Phlyctema</taxon>
    </lineage>
</organism>
<gene>
    <name evidence="1" type="ORF">PVAG01_00264</name>
</gene>
<evidence type="ECO:0000313" key="1">
    <source>
        <dbReference type="EMBL" id="KAL3426755.1"/>
    </source>
</evidence>